<dbReference type="SFLD" id="SFLDG01065">
    <property type="entry name" value="anaerobic_coproporphyrinogen-I"/>
    <property type="match status" value="1"/>
</dbReference>
<dbReference type="GO" id="GO:0005737">
    <property type="term" value="C:cytoplasm"/>
    <property type="evidence" value="ECO:0007669"/>
    <property type="project" value="UniProtKB-SubCell"/>
</dbReference>
<evidence type="ECO:0000256" key="8">
    <source>
        <dbReference type="ARBA" id="ARBA00023186"/>
    </source>
</evidence>
<dbReference type="SFLD" id="SFLDS00029">
    <property type="entry name" value="Radical_SAM"/>
    <property type="match status" value="1"/>
</dbReference>
<sequence>MNNQFDPKVNPPALYIHWPFCPYKCNFCPFVAITGHDAYMEQYHNALCAEIEEFFKSRNASADIKTIFIGGGTPSTYPEHLLEDLFIRMGSYITNVPDIEISLEVNPGTVNLEKLHTWKRIGINRLSIGVQSINQDVLHKLGRFQDTSDVMWLLEHASSLFDRISIDLILGLPGIEPEAWYDTIEKVVAWPIKHISIYFLTIHENTPLFFHVKKGLVDIPADIQVTQLYGWTIERLERAGFKQYELSNFARSGYECQHNQMYWDRQPYKGFGIGACSFDGKKRMSNQKNLIKYINACQSAHIESTNIDFCEILTESQEYVETLMLGMRRAQGVPYEYIQQNAPGISRDVMDNRIKKLCDLYFITIDNNIVRLTPKGLMVENQVILELIKDIE</sequence>
<dbReference type="SMART" id="SM00729">
    <property type="entry name" value="Elp3"/>
    <property type="match status" value="1"/>
</dbReference>
<evidence type="ECO:0000256" key="9">
    <source>
        <dbReference type="RuleBase" id="RU364116"/>
    </source>
</evidence>
<dbReference type="GO" id="GO:0006779">
    <property type="term" value="P:porphyrin-containing compound biosynthetic process"/>
    <property type="evidence" value="ECO:0007669"/>
    <property type="project" value="InterPro"/>
</dbReference>
<accession>A0A0D2I2D1</accession>
<dbReference type="InterPro" id="IPR004559">
    <property type="entry name" value="HemW-like"/>
</dbReference>
<dbReference type="GO" id="GO:0046872">
    <property type="term" value="F:metal ion binding"/>
    <property type="evidence" value="ECO:0007669"/>
    <property type="project" value="UniProtKB-UniRule"/>
</dbReference>
<keyword evidence="6 9" id="KW-0408">Iron</keyword>
<dbReference type="STRING" id="1306947.J120_03440"/>
<comment type="caution">
    <text evidence="11">The sequence shown here is derived from an EMBL/GenBank/DDBJ whole genome shotgun (WGS) entry which is preliminary data.</text>
</comment>
<evidence type="ECO:0000256" key="4">
    <source>
        <dbReference type="ARBA" id="ARBA00022691"/>
    </source>
</evidence>
<comment type="similarity">
    <text evidence="1">Belongs to the anaerobic coproporphyrinogen-III oxidase family. HemW subfamily.</text>
</comment>
<dbReference type="PANTHER" id="PTHR13932:SF5">
    <property type="entry name" value="RADICAL S-ADENOSYL METHIONINE DOMAIN-CONTAINING PROTEIN 1, MITOCHONDRIAL"/>
    <property type="match status" value="1"/>
</dbReference>
<dbReference type="PANTHER" id="PTHR13932">
    <property type="entry name" value="COPROPORPHYRINIGEN III OXIDASE"/>
    <property type="match status" value="1"/>
</dbReference>
<dbReference type="SUPFAM" id="SSF102114">
    <property type="entry name" value="Radical SAM enzymes"/>
    <property type="match status" value="1"/>
</dbReference>
<comment type="subcellular location">
    <subcellularLocation>
        <location evidence="9">Cytoplasm</location>
    </subcellularLocation>
</comment>
<evidence type="ECO:0000256" key="3">
    <source>
        <dbReference type="ARBA" id="ARBA00022617"/>
    </source>
</evidence>
<evidence type="ECO:0000256" key="6">
    <source>
        <dbReference type="ARBA" id="ARBA00023004"/>
    </source>
</evidence>
<dbReference type="GO" id="GO:0004109">
    <property type="term" value="F:coproporphyrinogen oxidase activity"/>
    <property type="evidence" value="ECO:0007669"/>
    <property type="project" value="InterPro"/>
</dbReference>
<keyword evidence="5 9" id="KW-0479">Metal-binding</keyword>
<dbReference type="InterPro" id="IPR010723">
    <property type="entry name" value="HemN_C"/>
</dbReference>
<keyword evidence="12" id="KW-1185">Reference proteome</keyword>
<proteinExistence type="inferred from homology"/>
<dbReference type="eggNOG" id="COG0635">
    <property type="taxonomic scope" value="Bacteria"/>
</dbReference>
<name>A0A0D2I2D1_9BACT</name>
<dbReference type="EMBL" id="ARQD01000002">
    <property type="protein sequence ID" value="KIX85330.1"/>
    <property type="molecule type" value="Genomic_DNA"/>
</dbReference>
<dbReference type="Pfam" id="PF04055">
    <property type="entry name" value="Radical_SAM"/>
    <property type="match status" value="1"/>
</dbReference>
<keyword evidence="3 9" id="KW-0349">Heme</keyword>
<dbReference type="Pfam" id="PF06969">
    <property type="entry name" value="HemN_C"/>
    <property type="match status" value="1"/>
</dbReference>
<dbReference type="NCBIfam" id="TIGR00539">
    <property type="entry name" value="hemN_rel"/>
    <property type="match status" value="1"/>
</dbReference>
<dbReference type="InterPro" id="IPR013785">
    <property type="entry name" value="Aldolase_TIM"/>
</dbReference>
<keyword evidence="9" id="KW-0963">Cytoplasm</keyword>
<evidence type="ECO:0000256" key="2">
    <source>
        <dbReference type="ARBA" id="ARBA00017228"/>
    </source>
</evidence>
<gene>
    <name evidence="11" type="ORF">J120_03440</name>
</gene>
<dbReference type="AlphaFoldDB" id="A0A0D2I2D1"/>
<dbReference type="PROSITE" id="PS51918">
    <property type="entry name" value="RADICAL_SAM"/>
    <property type="match status" value="1"/>
</dbReference>
<dbReference type="InterPro" id="IPR034505">
    <property type="entry name" value="Coproporphyrinogen-III_oxidase"/>
</dbReference>
<comment type="function">
    <text evidence="9">Probably acts as a heme chaperone, transferring heme to an unknown acceptor. Binds one molecule of heme per monomer, possibly covalently. Binds 1 [4Fe-4S] cluster. The cluster is coordinated with 3 cysteines and an exchangeable S-adenosyl-L-methionine.</text>
</comment>
<dbReference type="InterPro" id="IPR007197">
    <property type="entry name" value="rSAM"/>
</dbReference>
<dbReference type="InterPro" id="IPR006638">
    <property type="entry name" value="Elp3/MiaA/NifB-like_rSAM"/>
</dbReference>
<dbReference type="SFLD" id="SFLDF00562">
    <property type="entry name" value="HemN-like__clustered_with_heat"/>
    <property type="match status" value="1"/>
</dbReference>
<dbReference type="GO" id="GO:0051539">
    <property type="term" value="F:4 iron, 4 sulfur cluster binding"/>
    <property type="evidence" value="ECO:0007669"/>
    <property type="project" value="UniProtKB-UniRule"/>
</dbReference>
<dbReference type="SFLD" id="SFLDG01082">
    <property type="entry name" value="B12-binding_domain_containing"/>
    <property type="match status" value="1"/>
</dbReference>
<evidence type="ECO:0000256" key="1">
    <source>
        <dbReference type="ARBA" id="ARBA00006100"/>
    </source>
</evidence>
<keyword evidence="7 9" id="KW-0411">Iron-sulfur</keyword>
<evidence type="ECO:0000256" key="5">
    <source>
        <dbReference type="ARBA" id="ARBA00022723"/>
    </source>
</evidence>
<keyword evidence="9" id="KW-0004">4Fe-4S</keyword>
<protein>
    <recommendedName>
        <fullName evidence="2 9">Heme chaperone HemW</fullName>
    </recommendedName>
</protein>
<evidence type="ECO:0000259" key="10">
    <source>
        <dbReference type="PROSITE" id="PS51918"/>
    </source>
</evidence>
<dbReference type="Gene3D" id="3.20.20.70">
    <property type="entry name" value="Aldolase class I"/>
    <property type="match status" value="1"/>
</dbReference>
<evidence type="ECO:0000256" key="7">
    <source>
        <dbReference type="ARBA" id="ARBA00023014"/>
    </source>
</evidence>
<feature type="domain" description="Radical SAM core" evidence="10">
    <location>
        <begin position="6"/>
        <end position="242"/>
    </location>
</feature>
<evidence type="ECO:0000313" key="11">
    <source>
        <dbReference type="EMBL" id="KIX85330.1"/>
    </source>
</evidence>
<organism evidence="11 12">
    <name type="scientific">candidate division TM6 bacterium JCVI TM6SC1</name>
    <dbReference type="NCBI Taxonomy" id="1306947"/>
    <lineage>
        <taxon>Bacteria</taxon>
        <taxon>Candidatus Babelota</taxon>
        <taxon>Vermiphilus</taxon>
    </lineage>
</organism>
<dbReference type="CDD" id="cd01335">
    <property type="entry name" value="Radical_SAM"/>
    <property type="match status" value="1"/>
</dbReference>
<reference evidence="11 12" key="1">
    <citation type="journal article" date="2013" name="Proc. Natl. Acad. Sci. U.S.A.">
        <title>Candidate phylum TM6 genome recovered from a hospital sink biofilm provides genomic insights into this uncultivated phylum.</title>
        <authorList>
            <person name="McLean J.S."/>
            <person name="Lombardo M.J."/>
            <person name="Badger J.H."/>
            <person name="Edlund A."/>
            <person name="Novotny M."/>
            <person name="Yee-Greenbaum J."/>
            <person name="Vyahhi N."/>
            <person name="Hall A.P."/>
            <person name="Yang Y."/>
            <person name="Dupont C.L."/>
            <person name="Ziegler M.G."/>
            <person name="Chitsaz H."/>
            <person name="Allen A.E."/>
            <person name="Yooseph S."/>
            <person name="Tesler G."/>
            <person name="Pevzner P.A."/>
            <person name="Friedman R.M."/>
            <person name="Nealson K.H."/>
            <person name="Venter J.C."/>
            <person name="Lasken R.S."/>
        </authorList>
    </citation>
    <scope>NUCLEOTIDE SEQUENCE [LARGE SCALE GENOMIC DNA]</scope>
    <source>
        <strain evidence="11 12">TM6SC1</strain>
    </source>
</reference>
<keyword evidence="8 9" id="KW-0143">Chaperone</keyword>
<evidence type="ECO:0000313" key="12">
    <source>
        <dbReference type="Proteomes" id="UP000032214"/>
    </source>
</evidence>
<dbReference type="InterPro" id="IPR058240">
    <property type="entry name" value="rSAM_sf"/>
</dbReference>
<dbReference type="Proteomes" id="UP000032214">
    <property type="component" value="Unassembled WGS sequence"/>
</dbReference>
<keyword evidence="4 9" id="KW-0949">S-adenosyl-L-methionine</keyword>